<dbReference type="PANTHER" id="PTHR23088:SF27">
    <property type="entry name" value="DEAMINATED GLUTATHIONE AMIDASE"/>
    <property type="match status" value="1"/>
</dbReference>
<dbReference type="PROSITE" id="PS50263">
    <property type="entry name" value="CN_HYDROLASE"/>
    <property type="match status" value="1"/>
</dbReference>
<proteinExistence type="inferred from homology"/>
<comment type="caution">
    <text evidence="3">The sequence shown here is derived from an EMBL/GenBank/DDBJ whole genome shotgun (WGS) entry which is preliminary data.</text>
</comment>
<dbReference type="Proteomes" id="UP001168694">
    <property type="component" value="Unassembled WGS sequence"/>
</dbReference>
<dbReference type="SUPFAM" id="SSF56317">
    <property type="entry name" value="Carbon-nitrogen hydrolase"/>
    <property type="match status" value="1"/>
</dbReference>
<keyword evidence="3" id="KW-0378">Hydrolase</keyword>
<name>A0ABT8ECB2_9BACL</name>
<accession>A0ABT8ECB2</accession>
<evidence type="ECO:0000313" key="4">
    <source>
        <dbReference type="Proteomes" id="UP001168694"/>
    </source>
</evidence>
<dbReference type="InterPro" id="IPR003010">
    <property type="entry name" value="C-N_Hydrolase"/>
</dbReference>
<evidence type="ECO:0000256" key="1">
    <source>
        <dbReference type="ARBA" id="ARBA00010613"/>
    </source>
</evidence>
<gene>
    <name evidence="3" type="ORF">QYF49_21155</name>
</gene>
<evidence type="ECO:0000313" key="3">
    <source>
        <dbReference type="EMBL" id="MDN4075472.1"/>
    </source>
</evidence>
<protein>
    <submittedName>
        <fullName evidence="3">Carbon-nitrogen hydrolase family protein</fullName>
    </submittedName>
</protein>
<reference evidence="3" key="1">
    <citation type="submission" date="2023-06" db="EMBL/GenBank/DDBJ databases">
        <title>Draft Genome Sequences of Representative Paenibacillus Polymyxa, Bacillus cereus, Fictibacillus sp., and Brevibacillus agri Strains Isolated from Amazonian Dark Earth.</title>
        <authorList>
            <person name="Pellegrinetti T.A."/>
            <person name="Cunha I.C.M."/>
            <person name="Chaves M.G."/>
            <person name="Freitas A.S."/>
            <person name="Silva A.V.R."/>
            <person name="Tsai S.M."/>
            <person name="Mendes L.W."/>
        </authorList>
    </citation>
    <scope>NUCLEOTIDE SEQUENCE</scope>
    <source>
        <strain evidence="3">CENA-BCM004</strain>
    </source>
</reference>
<sequence length="265" mass="29763">MEQPIQIAVVQASFRNGDVSYNVNRMRKMIEQIKADHPHMRFIVFPELSATGYYLSADIKEVAEEQNGTIFRQFRKTASENNLYVAYGYVERGIAGEIYNSVQLIDPFGNTLANYRKIHLTPLEKEIFSSGSEAVAVQTDIGKIGLMICWDLAFPELARALALQGADLLIAPAAWERPYDGSFLKFGMARAIDNTVYVAAPNHIGQSENLSFFGKSVIYSPDGTAMVSAEGDEEGTLVAELDYKKRNEIKKSFFTMLEERRTDIY</sequence>
<evidence type="ECO:0000259" key="2">
    <source>
        <dbReference type="PROSITE" id="PS50263"/>
    </source>
</evidence>
<organism evidence="3 4">
    <name type="scientific">Fictibacillus terranigra</name>
    <dbReference type="NCBI Taxonomy" id="3058424"/>
    <lineage>
        <taxon>Bacteria</taxon>
        <taxon>Bacillati</taxon>
        <taxon>Bacillota</taxon>
        <taxon>Bacilli</taxon>
        <taxon>Bacillales</taxon>
        <taxon>Fictibacillaceae</taxon>
        <taxon>Fictibacillus</taxon>
    </lineage>
</organism>
<dbReference type="Gene3D" id="3.60.110.10">
    <property type="entry name" value="Carbon-nitrogen hydrolase"/>
    <property type="match status" value="1"/>
</dbReference>
<keyword evidence="4" id="KW-1185">Reference proteome</keyword>
<feature type="domain" description="CN hydrolase" evidence="2">
    <location>
        <begin position="5"/>
        <end position="243"/>
    </location>
</feature>
<dbReference type="Pfam" id="PF00795">
    <property type="entry name" value="CN_hydrolase"/>
    <property type="match status" value="1"/>
</dbReference>
<comment type="similarity">
    <text evidence="1">Belongs to the carbon-nitrogen hydrolase superfamily. NIT1/NIT2 family.</text>
</comment>
<dbReference type="RefSeq" id="WP_290401577.1">
    <property type="nucleotide sequence ID" value="NZ_JAUHLN010000005.1"/>
</dbReference>
<dbReference type="InterPro" id="IPR036526">
    <property type="entry name" value="C-N_Hydrolase_sf"/>
</dbReference>
<dbReference type="EMBL" id="JAUHLN010000005">
    <property type="protein sequence ID" value="MDN4075472.1"/>
    <property type="molecule type" value="Genomic_DNA"/>
</dbReference>
<dbReference type="GO" id="GO:0016787">
    <property type="term" value="F:hydrolase activity"/>
    <property type="evidence" value="ECO:0007669"/>
    <property type="project" value="UniProtKB-KW"/>
</dbReference>
<dbReference type="CDD" id="cd07197">
    <property type="entry name" value="nitrilase"/>
    <property type="match status" value="1"/>
</dbReference>
<dbReference type="PANTHER" id="PTHR23088">
    <property type="entry name" value="NITRILASE-RELATED"/>
    <property type="match status" value="1"/>
</dbReference>